<evidence type="ECO:0000313" key="1">
    <source>
        <dbReference type="EMBL" id="ETR66236.1"/>
    </source>
</evidence>
<name>A0A1V1NUR1_9BACT</name>
<evidence type="ECO:0000313" key="2">
    <source>
        <dbReference type="Proteomes" id="UP000189670"/>
    </source>
</evidence>
<feature type="non-terminal residue" evidence="1">
    <location>
        <position position="1"/>
    </location>
</feature>
<gene>
    <name evidence="1" type="ORF">OMM_13069</name>
</gene>
<comment type="caution">
    <text evidence="1">The sequence shown here is derived from an EMBL/GenBank/DDBJ whole genome shotgun (WGS) entry which is preliminary data.</text>
</comment>
<accession>A0A1V1NUR1</accession>
<dbReference type="AlphaFoldDB" id="A0A1V1NUR1"/>
<proteinExistence type="predicted"/>
<dbReference type="EMBL" id="ATBP01002137">
    <property type="protein sequence ID" value="ETR66236.1"/>
    <property type="molecule type" value="Genomic_DNA"/>
</dbReference>
<organism evidence="1 2">
    <name type="scientific">Candidatus Magnetoglobus multicellularis str. Araruama</name>
    <dbReference type="NCBI Taxonomy" id="890399"/>
    <lineage>
        <taxon>Bacteria</taxon>
        <taxon>Pseudomonadati</taxon>
        <taxon>Thermodesulfobacteriota</taxon>
        <taxon>Desulfobacteria</taxon>
        <taxon>Desulfobacterales</taxon>
        <taxon>Desulfobacteraceae</taxon>
        <taxon>Candidatus Magnetoglobus</taxon>
    </lineage>
</organism>
<protein>
    <submittedName>
        <fullName evidence="1">Uncharacterized protein</fullName>
    </submittedName>
</protein>
<dbReference type="Proteomes" id="UP000189670">
    <property type="component" value="Unassembled WGS sequence"/>
</dbReference>
<reference evidence="2" key="1">
    <citation type="submission" date="2012-11" db="EMBL/GenBank/DDBJ databases">
        <authorList>
            <person name="Lucero-Rivera Y.E."/>
            <person name="Tovar-Ramirez D."/>
        </authorList>
    </citation>
    <scope>NUCLEOTIDE SEQUENCE [LARGE SCALE GENOMIC DNA]</scope>
    <source>
        <strain evidence="2">Araruama</strain>
    </source>
</reference>
<sequence>NVIARVALMALNIILDDYTEKVPQIFDLLASLLENYESEVAFIEALMRYLSTSKSCDKEWLKTNLNNHLKKRRTSYEFHC</sequence>